<dbReference type="EMBL" id="JACGWL010000005">
    <property type="protein sequence ID" value="KAK4401972.1"/>
    <property type="molecule type" value="Genomic_DNA"/>
</dbReference>
<reference evidence="5" key="1">
    <citation type="submission" date="2020-06" db="EMBL/GenBank/DDBJ databases">
        <authorList>
            <person name="Li T."/>
            <person name="Hu X."/>
            <person name="Zhang T."/>
            <person name="Song X."/>
            <person name="Zhang H."/>
            <person name="Dai N."/>
            <person name="Sheng W."/>
            <person name="Hou X."/>
            <person name="Wei L."/>
        </authorList>
    </citation>
    <scope>NUCLEOTIDE SEQUENCE</scope>
    <source>
        <strain evidence="5">K16</strain>
        <tissue evidence="5">Leaf</tissue>
    </source>
</reference>
<evidence type="ECO:0000259" key="4">
    <source>
        <dbReference type="Pfam" id="PF08543"/>
    </source>
</evidence>
<keyword evidence="6" id="KW-1185">Reference proteome</keyword>
<dbReference type="PANTHER" id="PTHR20858">
    <property type="entry name" value="PHOSPHOMETHYLPYRIMIDINE KINASE"/>
    <property type="match status" value="1"/>
</dbReference>
<dbReference type="InterPro" id="IPR004399">
    <property type="entry name" value="HMP/HMP-P_kinase_dom"/>
</dbReference>
<organism evidence="5 6">
    <name type="scientific">Sesamum angolense</name>
    <dbReference type="NCBI Taxonomy" id="2727404"/>
    <lineage>
        <taxon>Eukaryota</taxon>
        <taxon>Viridiplantae</taxon>
        <taxon>Streptophyta</taxon>
        <taxon>Embryophyta</taxon>
        <taxon>Tracheophyta</taxon>
        <taxon>Spermatophyta</taxon>
        <taxon>Magnoliopsida</taxon>
        <taxon>eudicotyledons</taxon>
        <taxon>Gunneridae</taxon>
        <taxon>Pentapetalae</taxon>
        <taxon>asterids</taxon>
        <taxon>lamiids</taxon>
        <taxon>Lamiales</taxon>
        <taxon>Pedaliaceae</taxon>
        <taxon>Sesamum</taxon>
    </lineage>
</organism>
<sequence>MQQEEELKPSGRVRIPHVLTVAGSDSGAGAGIQADMKACARGGVNIVTEDFVREQLKSVLSDMHPDVSSPLSKPKGVSKLEEALVVDPVMVSTSGDVLAGSSILASFREELLPLADIVTPNLREASAYSVAHHWKQLLICILLRSLYIILALEMIYYPEFAVFRNVLVKGGDLPSSSDAVDVLFDGKEFYEFRSTRVDTSNTHGTGCTLSSSIAAELAKGSSVLSAIKIAKRYVESALDYSKDILIGGGHQDSRMNKKVGRSMRDAVKSAIEGGATIVQLRFALNAFLSIVFLKERGISSHYYILSSNWFQETTEKRMLTPGIFWKQPKHVLEICRSHGVPLLINDRIDIALACDADGVHVGQSDMPARVARTILGPTNHRCICKTHENKPRKHGLMGPITLVVSIQQIQKKTMSLWAWTG</sequence>
<dbReference type="GO" id="GO:0009507">
    <property type="term" value="C:chloroplast"/>
    <property type="evidence" value="ECO:0007669"/>
    <property type="project" value="TreeGrafter"/>
</dbReference>
<dbReference type="InterPro" id="IPR013785">
    <property type="entry name" value="Aldolase_TIM"/>
</dbReference>
<dbReference type="CDD" id="cd01169">
    <property type="entry name" value="HMPP_kinase"/>
    <property type="match status" value="1"/>
</dbReference>
<dbReference type="Pfam" id="PF02581">
    <property type="entry name" value="TMP-TENI"/>
    <property type="match status" value="1"/>
</dbReference>
<dbReference type="PANTHER" id="PTHR20858:SF17">
    <property type="entry name" value="HYDROXYMETHYLPYRIMIDINE_PHOSPHOMETHYLPYRIMIDINE KINASE THI20-RELATED"/>
    <property type="match status" value="1"/>
</dbReference>
<dbReference type="GO" id="GO:0009228">
    <property type="term" value="P:thiamine biosynthetic process"/>
    <property type="evidence" value="ECO:0007669"/>
    <property type="project" value="UniProtKB-KW"/>
</dbReference>
<dbReference type="AlphaFoldDB" id="A0AAE2BY23"/>
<dbReference type="CDD" id="cd00564">
    <property type="entry name" value="TMP_TenI"/>
    <property type="match status" value="1"/>
</dbReference>
<dbReference type="Pfam" id="PF08543">
    <property type="entry name" value="Phos_pyr_kin"/>
    <property type="match status" value="1"/>
</dbReference>
<keyword evidence="2" id="KW-0511">Multifunctional enzyme</keyword>
<evidence type="ECO:0000259" key="3">
    <source>
        <dbReference type="Pfam" id="PF02581"/>
    </source>
</evidence>
<name>A0AAE2BY23_9LAMI</name>
<gene>
    <name evidence="5" type="ORF">Sango_0937900</name>
</gene>
<comment type="caution">
    <text evidence="5">The sequence shown here is derived from an EMBL/GenBank/DDBJ whole genome shotgun (WGS) entry which is preliminary data.</text>
</comment>
<evidence type="ECO:0000256" key="2">
    <source>
        <dbReference type="ARBA" id="ARBA00023268"/>
    </source>
</evidence>
<dbReference type="InterPro" id="IPR036206">
    <property type="entry name" value="ThiamineP_synth_sf"/>
</dbReference>
<dbReference type="InterPro" id="IPR013749">
    <property type="entry name" value="PM/HMP-P_kinase-1"/>
</dbReference>
<dbReference type="Gene3D" id="3.20.20.70">
    <property type="entry name" value="Aldolase class I"/>
    <property type="match status" value="1"/>
</dbReference>
<dbReference type="Gene3D" id="3.40.1190.20">
    <property type="match status" value="1"/>
</dbReference>
<dbReference type="InterPro" id="IPR029056">
    <property type="entry name" value="Ribokinase-like"/>
</dbReference>
<accession>A0AAE2BY23</accession>
<protein>
    <submittedName>
        <fullName evidence="5">Thiamine biosynthetic bifunctional enzyme, chloroplastic</fullName>
    </submittedName>
</protein>
<comment type="cofactor">
    <cofactor evidence="1">
        <name>Mg(2+)</name>
        <dbReference type="ChEBI" id="CHEBI:18420"/>
    </cofactor>
</comment>
<evidence type="ECO:0000313" key="5">
    <source>
        <dbReference type="EMBL" id="KAK4401972.1"/>
    </source>
</evidence>
<dbReference type="SUPFAM" id="SSF53613">
    <property type="entry name" value="Ribokinase-like"/>
    <property type="match status" value="1"/>
</dbReference>
<dbReference type="Proteomes" id="UP001289374">
    <property type="component" value="Unassembled WGS sequence"/>
</dbReference>
<dbReference type="SUPFAM" id="SSF51391">
    <property type="entry name" value="Thiamin phosphate synthase"/>
    <property type="match status" value="1"/>
</dbReference>
<evidence type="ECO:0000313" key="6">
    <source>
        <dbReference type="Proteomes" id="UP001289374"/>
    </source>
</evidence>
<dbReference type="GO" id="GO:0008972">
    <property type="term" value="F:phosphomethylpyrimidine kinase activity"/>
    <property type="evidence" value="ECO:0007669"/>
    <property type="project" value="InterPro"/>
</dbReference>
<dbReference type="InterPro" id="IPR022998">
    <property type="entry name" value="ThiamineP_synth_TenI"/>
</dbReference>
<feature type="domain" description="Pyridoxamine kinase/Phosphomethylpyrimidine kinase" evidence="4">
    <location>
        <begin position="44"/>
        <end position="247"/>
    </location>
</feature>
<feature type="domain" description="Thiamine phosphate synthase/TenI" evidence="3">
    <location>
        <begin position="324"/>
        <end position="378"/>
    </location>
</feature>
<evidence type="ECO:0000256" key="1">
    <source>
        <dbReference type="ARBA" id="ARBA00001946"/>
    </source>
</evidence>
<proteinExistence type="predicted"/>
<reference evidence="5" key="2">
    <citation type="journal article" date="2024" name="Plant">
        <title>Genomic evolution and insights into agronomic trait innovations of Sesamum species.</title>
        <authorList>
            <person name="Miao H."/>
            <person name="Wang L."/>
            <person name="Qu L."/>
            <person name="Liu H."/>
            <person name="Sun Y."/>
            <person name="Le M."/>
            <person name="Wang Q."/>
            <person name="Wei S."/>
            <person name="Zheng Y."/>
            <person name="Lin W."/>
            <person name="Duan Y."/>
            <person name="Cao H."/>
            <person name="Xiong S."/>
            <person name="Wang X."/>
            <person name="Wei L."/>
            <person name="Li C."/>
            <person name="Ma Q."/>
            <person name="Ju M."/>
            <person name="Zhao R."/>
            <person name="Li G."/>
            <person name="Mu C."/>
            <person name="Tian Q."/>
            <person name="Mei H."/>
            <person name="Zhang T."/>
            <person name="Gao T."/>
            <person name="Zhang H."/>
        </authorList>
    </citation>
    <scope>NUCLEOTIDE SEQUENCE</scope>
    <source>
        <strain evidence="5">K16</strain>
    </source>
</reference>
<dbReference type="GO" id="GO:0008902">
    <property type="term" value="F:hydroxymethylpyrimidine kinase activity"/>
    <property type="evidence" value="ECO:0007669"/>
    <property type="project" value="TreeGrafter"/>
</dbReference>